<keyword evidence="2" id="KW-0808">Transferase</keyword>
<dbReference type="Pfam" id="PF13480">
    <property type="entry name" value="Acetyltransf_6"/>
    <property type="match status" value="1"/>
</dbReference>
<dbReference type="EMBL" id="JAHXZI010000005">
    <property type="protein sequence ID" value="MBW6434255.1"/>
    <property type="molecule type" value="Genomic_DNA"/>
</dbReference>
<evidence type="ECO:0000256" key="6">
    <source>
        <dbReference type="ARBA" id="ARBA00023316"/>
    </source>
</evidence>
<dbReference type="InterPro" id="IPR050644">
    <property type="entry name" value="PG_Glycine_Bridge_Synth"/>
</dbReference>
<dbReference type="RefSeq" id="WP_220143746.1">
    <property type="nucleotide sequence ID" value="NZ_JAHXZI010000005.1"/>
</dbReference>
<evidence type="ECO:0000313" key="8">
    <source>
        <dbReference type="EMBL" id="MBW6434255.1"/>
    </source>
</evidence>
<evidence type="ECO:0000256" key="4">
    <source>
        <dbReference type="ARBA" id="ARBA00022984"/>
    </source>
</evidence>
<gene>
    <name evidence="8" type="ORF">KZ829_10985</name>
</gene>
<keyword evidence="9" id="KW-1185">Reference proteome</keyword>
<organism evidence="8 9">
    <name type="scientific">Actinoplanes hulinensis</name>
    <dbReference type="NCBI Taxonomy" id="1144547"/>
    <lineage>
        <taxon>Bacteria</taxon>
        <taxon>Bacillati</taxon>
        <taxon>Actinomycetota</taxon>
        <taxon>Actinomycetes</taxon>
        <taxon>Micromonosporales</taxon>
        <taxon>Micromonosporaceae</taxon>
        <taxon>Actinoplanes</taxon>
    </lineage>
</organism>
<dbReference type="Gene3D" id="3.40.630.30">
    <property type="match status" value="1"/>
</dbReference>
<protein>
    <submittedName>
        <fullName evidence="8">GNAT family N-acetyltransferase</fullName>
    </submittedName>
</protein>
<dbReference type="InterPro" id="IPR038740">
    <property type="entry name" value="BioF2-like_GNAT_dom"/>
</dbReference>
<dbReference type="PANTHER" id="PTHR36174">
    <property type="entry name" value="LIPID II:GLYCINE GLYCYLTRANSFERASE"/>
    <property type="match status" value="1"/>
</dbReference>
<comment type="caution">
    <text evidence="8">The sequence shown here is derived from an EMBL/GenBank/DDBJ whole genome shotgun (WGS) entry which is preliminary data.</text>
</comment>
<proteinExistence type="inferred from homology"/>
<evidence type="ECO:0000256" key="2">
    <source>
        <dbReference type="ARBA" id="ARBA00022679"/>
    </source>
</evidence>
<dbReference type="PANTHER" id="PTHR36174:SF1">
    <property type="entry name" value="LIPID II:GLYCINE GLYCYLTRANSFERASE"/>
    <property type="match status" value="1"/>
</dbReference>
<reference evidence="8 9" key="1">
    <citation type="journal article" date="2013" name="Antonie Van Leeuwenhoek">
        <title>Actinoplanes hulinensis sp. nov., a novel actinomycete isolated from soybean root (Glycine max (L.) Merr).</title>
        <authorList>
            <person name="Shen Y."/>
            <person name="Liu C."/>
            <person name="Wang X."/>
            <person name="Zhao J."/>
            <person name="Jia F."/>
            <person name="Zhang Y."/>
            <person name="Wang L."/>
            <person name="Yang D."/>
            <person name="Xiang W."/>
        </authorList>
    </citation>
    <scope>NUCLEOTIDE SEQUENCE [LARGE SCALE GENOMIC DNA]</scope>
    <source>
        <strain evidence="8 9">NEAU-M9</strain>
    </source>
</reference>
<dbReference type="InterPro" id="IPR003447">
    <property type="entry name" value="FEMABX"/>
</dbReference>
<dbReference type="SUPFAM" id="SSF55729">
    <property type="entry name" value="Acyl-CoA N-acyltransferases (Nat)"/>
    <property type="match status" value="1"/>
</dbReference>
<evidence type="ECO:0000259" key="7">
    <source>
        <dbReference type="Pfam" id="PF13480"/>
    </source>
</evidence>
<keyword evidence="4" id="KW-0573">Peptidoglycan synthesis</keyword>
<keyword evidence="6" id="KW-0961">Cell wall biogenesis/degradation</keyword>
<feature type="domain" description="BioF2-like acetyltransferase" evidence="7">
    <location>
        <begin position="156"/>
        <end position="287"/>
    </location>
</feature>
<evidence type="ECO:0000313" key="9">
    <source>
        <dbReference type="Proteomes" id="UP001519863"/>
    </source>
</evidence>
<keyword evidence="5" id="KW-0012">Acyltransferase</keyword>
<name>A0ABS7AZT3_9ACTN</name>
<sequence>MLKLHRVEPSAELWADRATYEDRLIFHTREWIRFVAECQRAEPLLAVVTDGGRPVGHFTGLLARRFGMRILGSPMAGWTTSYVGFNLRPGVSRRAALEALMPFAFGEAGAAHLEIRDRGLTENDLGGLGLRWDAAPTAVIDLNPTEDQLFGAMASACRRNIRKAAKSGVVIEDAGDDPAFADEFYDQLRDVFAKQNLVPTYSVDRVRSLIRHLAPAGNLLLLRARDADGRSIATAVLPWYHRTMYFWGGASYRPFQHLRPNEALIWHALRWAKERGVTEFDFVGGNAYKVKYGTTEVPVPWARRSRSPLVAHLRDAAKQGFALKQRTVARLTRQSVAVPG</sequence>
<dbReference type="PROSITE" id="PS51191">
    <property type="entry name" value="FEMABX"/>
    <property type="match status" value="1"/>
</dbReference>
<evidence type="ECO:0000256" key="3">
    <source>
        <dbReference type="ARBA" id="ARBA00022960"/>
    </source>
</evidence>
<evidence type="ECO:0000256" key="5">
    <source>
        <dbReference type="ARBA" id="ARBA00023315"/>
    </source>
</evidence>
<dbReference type="Proteomes" id="UP001519863">
    <property type="component" value="Unassembled WGS sequence"/>
</dbReference>
<keyword evidence="3" id="KW-0133">Cell shape</keyword>
<dbReference type="InterPro" id="IPR016181">
    <property type="entry name" value="Acyl_CoA_acyltransferase"/>
</dbReference>
<accession>A0ABS7AZT3</accession>
<evidence type="ECO:0000256" key="1">
    <source>
        <dbReference type="ARBA" id="ARBA00009943"/>
    </source>
</evidence>
<comment type="similarity">
    <text evidence="1">Belongs to the FemABX family.</text>
</comment>